<proteinExistence type="predicted"/>
<dbReference type="InterPro" id="IPR011044">
    <property type="entry name" value="Quino_amine_DH_bsu"/>
</dbReference>
<evidence type="ECO:0000313" key="1">
    <source>
        <dbReference type="EMBL" id="ANU57762.1"/>
    </source>
</evidence>
<dbReference type="SUPFAM" id="SSF50969">
    <property type="entry name" value="YVTN repeat-like/Quinoprotein amine dehydrogenase"/>
    <property type="match status" value="1"/>
</dbReference>
<dbReference type="KEGG" id="bcae:A4V03_09435"/>
<evidence type="ECO:0008006" key="3">
    <source>
        <dbReference type="Google" id="ProtNLM"/>
    </source>
</evidence>
<sequence>MKNLFIIILLLSFFSCKNTKEITFLELFEKKEDITLLPFNNVIIDSLMSPDIFISAGDYLIFSEPKLPYLLSSYNFKTHAFKRFLRKGQGVNEAINIQTLGQLNNDNSFYAHDVMSQSIFLFSINDLSETIEKDSLPSSYNVSSLAYDDNLAFYMIVGDSARFVVKHDDNFVSLGEMPKVDDILPQVLSQSLQGPSLVSFENKKLAWFSVYGDIMEIYNYSNPNNIYLVKSSVVNLPVYSKSSERNSGVLALNTKLSVSSVTSDGKYIYALYNENKIEDAVKKGDDIFFCKKILVFDWEGNPVKILNVDRQLRSITYRKEDGKLYCLGLAENLDPAVYFFSINNLDL</sequence>
<dbReference type="RefSeq" id="WP_065538733.1">
    <property type="nucleotide sequence ID" value="NZ_CAPDLJ010000037.1"/>
</dbReference>
<reference evidence="2" key="1">
    <citation type="submission" date="2016-04" db="EMBL/GenBank/DDBJ databases">
        <title>Complete Genome Sequences of Twelve Strains of a Stable Defined Moderately Diverse Mouse Microbiota 2 (sDMDMm2).</title>
        <authorList>
            <person name="Uchimura Y."/>
            <person name="Wyss M."/>
            <person name="Brugiroux S."/>
            <person name="Limenitakis J.P."/>
            <person name="Stecher B."/>
            <person name="McCoy K.D."/>
            <person name="Macpherson A.J."/>
        </authorList>
    </citation>
    <scope>NUCLEOTIDE SEQUENCE [LARGE SCALE GENOMIC DNA]</scope>
    <source>
        <strain evidence="2">I48</strain>
    </source>
</reference>
<dbReference type="PROSITE" id="PS51257">
    <property type="entry name" value="PROKAR_LIPOPROTEIN"/>
    <property type="match status" value="1"/>
</dbReference>
<gene>
    <name evidence="1" type="ORF">A4V03_09435</name>
</gene>
<organism evidence="1 2">
    <name type="scientific">Bacteroides caecimuris</name>
    <dbReference type="NCBI Taxonomy" id="1796613"/>
    <lineage>
        <taxon>Bacteria</taxon>
        <taxon>Pseudomonadati</taxon>
        <taxon>Bacteroidota</taxon>
        <taxon>Bacteroidia</taxon>
        <taxon>Bacteroidales</taxon>
        <taxon>Bacteroidaceae</taxon>
        <taxon>Bacteroides</taxon>
    </lineage>
</organism>
<evidence type="ECO:0000313" key="2">
    <source>
        <dbReference type="Proteomes" id="UP000092631"/>
    </source>
</evidence>
<dbReference type="GeneID" id="82187359"/>
<keyword evidence="2" id="KW-1185">Reference proteome</keyword>
<dbReference type="Proteomes" id="UP000092631">
    <property type="component" value="Chromosome"/>
</dbReference>
<dbReference type="EMBL" id="CP015401">
    <property type="protein sequence ID" value="ANU57762.1"/>
    <property type="molecule type" value="Genomic_DNA"/>
</dbReference>
<dbReference type="AlphaFoldDB" id="A0A1C7H1T2"/>
<accession>A0A1C7H1T2</accession>
<name>A0A1C7H1T2_9BACE</name>
<protein>
    <recommendedName>
        <fullName evidence="3">6-bladed beta-propeller</fullName>
    </recommendedName>
</protein>
<dbReference type="Pfam" id="PF15869">
    <property type="entry name" value="TolB_like"/>
    <property type="match status" value="1"/>
</dbReference>
<dbReference type="OrthoDB" id="1047112at2"/>